<comment type="caution">
    <text evidence="10">The sequence shown here is derived from an EMBL/GenBank/DDBJ whole genome shotgun (WGS) entry which is preliminary data.</text>
</comment>
<feature type="compositionally biased region" description="Polar residues" evidence="8">
    <location>
        <begin position="61"/>
        <end position="74"/>
    </location>
</feature>
<accession>A0AAD5SKR4</accession>
<feature type="compositionally biased region" description="Low complexity" evidence="8">
    <location>
        <begin position="129"/>
        <end position="161"/>
    </location>
</feature>
<keyword evidence="4" id="KW-0238">DNA-binding</keyword>
<dbReference type="FunFam" id="3.40.50.10130:FF:000001">
    <property type="entry name" value="DNA excision repair protein ERCC-1"/>
    <property type="match status" value="1"/>
</dbReference>
<keyword evidence="3" id="KW-0227">DNA damage</keyword>
<protein>
    <recommendedName>
        <fullName evidence="7">DNA excision repair protein ERCC-1</fullName>
    </recommendedName>
</protein>
<evidence type="ECO:0000256" key="5">
    <source>
        <dbReference type="ARBA" id="ARBA00023204"/>
    </source>
</evidence>
<dbReference type="GO" id="GO:0070914">
    <property type="term" value="P:UV-damage excision repair"/>
    <property type="evidence" value="ECO:0007669"/>
    <property type="project" value="TreeGrafter"/>
</dbReference>
<evidence type="ECO:0000256" key="8">
    <source>
        <dbReference type="SAM" id="MobiDB-lite"/>
    </source>
</evidence>
<organism evidence="10 11">
    <name type="scientific">Rhizophlyctis rosea</name>
    <dbReference type="NCBI Taxonomy" id="64517"/>
    <lineage>
        <taxon>Eukaryota</taxon>
        <taxon>Fungi</taxon>
        <taxon>Fungi incertae sedis</taxon>
        <taxon>Chytridiomycota</taxon>
        <taxon>Chytridiomycota incertae sedis</taxon>
        <taxon>Chytridiomycetes</taxon>
        <taxon>Rhizophlyctidales</taxon>
        <taxon>Rhizophlyctidaceae</taxon>
        <taxon>Rhizophlyctis</taxon>
    </lineage>
</organism>
<keyword evidence="11" id="KW-1185">Reference proteome</keyword>
<dbReference type="GO" id="GO:0000110">
    <property type="term" value="C:nucleotide-excision repair factor 1 complex"/>
    <property type="evidence" value="ECO:0007669"/>
    <property type="project" value="TreeGrafter"/>
</dbReference>
<dbReference type="SUPFAM" id="SSF52980">
    <property type="entry name" value="Restriction endonuclease-like"/>
    <property type="match status" value="1"/>
</dbReference>
<keyword evidence="5" id="KW-0234">DNA repair</keyword>
<gene>
    <name evidence="10" type="primary">ERCC1</name>
    <name evidence="10" type="ORF">HK097_011176</name>
</gene>
<dbReference type="CDD" id="cd22325">
    <property type="entry name" value="ERCC1_C-like"/>
    <property type="match status" value="1"/>
</dbReference>
<dbReference type="AlphaFoldDB" id="A0AAD5SKR4"/>
<comment type="subcellular location">
    <subcellularLocation>
        <location evidence="1">Nucleus</location>
    </subcellularLocation>
</comment>
<sequence>MADSEQPRRKPLFRVPTPAEVEKRQQQVQQSAATIAFKPSTTSSSTSSNSNHSQTTPPSSIPFTSKPSPSNPTHSTPALVSVAVPAPTAPALQPAPALAQRQTFGQQFAALKETPQYAQSRELAAAQRASEPAAGPAGASNASAQQNKANPTLQRSRSSNSVLVNRCQEGNTVLSHIRNVPWEYSDIIADYQVGQTTCALFLSLKYHRIHPEYIHTRIKQLGQHYLLRILLCLVDIADHQQSIRDLTRVCLYNNITLVLSWSPEEAGRYLETFKAYEHKPPDLIKERIEGDYLSKLTDSLTQIKSVNKTDVVTLTSTFGSLQKIIQASPDDLSSCPGFGQQKVRRLYEAFNQPFVLNKRQKKS</sequence>
<evidence type="ECO:0000259" key="9">
    <source>
        <dbReference type="Pfam" id="PF03834"/>
    </source>
</evidence>
<name>A0AAD5SKR4_9FUNG</name>
<dbReference type="PANTHER" id="PTHR12749:SF0">
    <property type="entry name" value="DNA EXCISION REPAIR PROTEIN ERCC-1"/>
    <property type="match status" value="1"/>
</dbReference>
<evidence type="ECO:0000256" key="4">
    <source>
        <dbReference type="ARBA" id="ARBA00023125"/>
    </source>
</evidence>
<evidence type="ECO:0000313" key="10">
    <source>
        <dbReference type="EMBL" id="KAJ3057171.1"/>
    </source>
</evidence>
<evidence type="ECO:0000313" key="11">
    <source>
        <dbReference type="Proteomes" id="UP001212841"/>
    </source>
</evidence>
<dbReference type="GO" id="GO:0003697">
    <property type="term" value="F:single-stranded DNA binding"/>
    <property type="evidence" value="ECO:0007669"/>
    <property type="project" value="TreeGrafter"/>
</dbReference>
<dbReference type="Gene3D" id="3.40.50.10130">
    <property type="match status" value="1"/>
</dbReference>
<dbReference type="InterPro" id="IPR004579">
    <property type="entry name" value="ERCC1/RAD10/SWI10"/>
</dbReference>
<dbReference type="FunFam" id="1.10.150.20:FF:000017">
    <property type="entry name" value="DNA excision repair protein ERCC-1"/>
    <property type="match status" value="1"/>
</dbReference>
<dbReference type="InterPro" id="IPR011335">
    <property type="entry name" value="Restrct_endonuc-II-like"/>
</dbReference>
<evidence type="ECO:0000256" key="2">
    <source>
        <dbReference type="ARBA" id="ARBA00008283"/>
    </source>
</evidence>
<dbReference type="InterPro" id="IPR047260">
    <property type="entry name" value="ERCC1-like_central_dom"/>
</dbReference>
<keyword evidence="6" id="KW-0539">Nucleus</keyword>
<dbReference type="GO" id="GO:0006312">
    <property type="term" value="P:mitotic recombination"/>
    <property type="evidence" value="ECO:0007669"/>
    <property type="project" value="TreeGrafter"/>
</dbReference>
<evidence type="ECO:0000256" key="6">
    <source>
        <dbReference type="ARBA" id="ARBA00023242"/>
    </source>
</evidence>
<dbReference type="GO" id="GO:0006302">
    <property type="term" value="P:double-strand break repair"/>
    <property type="evidence" value="ECO:0007669"/>
    <property type="project" value="UniProtKB-ARBA"/>
</dbReference>
<dbReference type="Proteomes" id="UP001212841">
    <property type="component" value="Unassembled WGS sequence"/>
</dbReference>
<feature type="region of interest" description="Disordered" evidence="8">
    <location>
        <begin position="120"/>
        <end position="161"/>
    </location>
</feature>
<evidence type="ECO:0000256" key="7">
    <source>
        <dbReference type="ARBA" id="ARBA00071993"/>
    </source>
</evidence>
<dbReference type="GO" id="GO:0070522">
    <property type="term" value="C:ERCC4-ERCC1 complex"/>
    <property type="evidence" value="ECO:0007669"/>
    <property type="project" value="TreeGrafter"/>
</dbReference>
<dbReference type="GO" id="GO:0006289">
    <property type="term" value="P:nucleotide-excision repair"/>
    <property type="evidence" value="ECO:0007669"/>
    <property type="project" value="UniProtKB-ARBA"/>
</dbReference>
<feature type="compositionally biased region" description="Low complexity" evidence="8">
    <location>
        <begin position="39"/>
        <end position="58"/>
    </location>
</feature>
<feature type="region of interest" description="Disordered" evidence="8">
    <location>
        <begin position="1"/>
        <end position="79"/>
    </location>
</feature>
<dbReference type="GO" id="GO:0003684">
    <property type="term" value="F:damaged DNA binding"/>
    <property type="evidence" value="ECO:0007669"/>
    <property type="project" value="InterPro"/>
</dbReference>
<dbReference type="Pfam" id="PF14520">
    <property type="entry name" value="HHH_5"/>
    <property type="match status" value="1"/>
</dbReference>
<comment type="similarity">
    <text evidence="2">Belongs to the ERCC1/RAD10/SWI10 family.</text>
</comment>
<dbReference type="PANTHER" id="PTHR12749">
    <property type="entry name" value="EXCISION REPAIR CROSS-COMPLEMENTING 1 ERCC1"/>
    <property type="match status" value="1"/>
</dbReference>
<dbReference type="EMBL" id="JADGJD010000009">
    <property type="protein sequence ID" value="KAJ3057171.1"/>
    <property type="molecule type" value="Genomic_DNA"/>
</dbReference>
<evidence type="ECO:0000256" key="3">
    <source>
        <dbReference type="ARBA" id="ARBA00022763"/>
    </source>
</evidence>
<proteinExistence type="inferred from homology"/>
<dbReference type="Gene3D" id="1.10.150.20">
    <property type="entry name" value="5' to 3' exonuclease, C-terminal subdomain"/>
    <property type="match status" value="1"/>
</dbReference>
<reference evidence="10" key="1">
    <citation type="submission" date="2020-05" db="EMBL/GenBank/DDBJ databases">
        <title>Phylogenomic resolution of chytrid fungi.</title>
        <authorList>
            <person name="Stajich J.E."/>
            <person name="Amses K."/>
            <person name="Simmons R."/>
            <person name="Seto K."/>
            <person name="Myers J."/>
            <person name="Bonds A."/>
            <person name="Quandt C.A."/>
            <person name="Barry K."/>
            <person name="Liu P."/>
            <person name="Grigoriev I."/>
            <person name="Longcore J.E."/>
            <person name="James T.Y."/>
        </authorList>
    </citation>
    <scope>NUCLEOTIDE SEQUENCE</scope>
    <source>
        <strain evidence="10">JEL0318</strain>
    </source>
</reference>
<evidence type="ECO:0000256" key="1">
    <source>
        <dbReference type="ARBA" id="ARBA00004123"/>
    </source>
</evidence>
<dbReference type="InterPro" id="IPR010994">
    <property type="entry name" value="RuvA_2-like"/>
</dbReference>
<dbReference type="Pfam" id="PF03834">
    <property type="entry name" value="Rad10"/>
    <property type="match status" value="1"/>
</dbReference>
<feature type="domain" description="ERCC1-like central" evidence="9">
    <location>
        <begin position="162"/>
        <end position="274"/>
    </location>
</feature>
<dbReference type="SUPFAM" id="SSF47781">
    <property type="entry name" value="RuvA domain 2-like"/>
    <property type="match status" value="1"/>
</dbReference>
<dbReference type="NCBIfam" id="TIGR00597">
    <property type="entry name" value="rad10"/>
    <property type="match status" value="1"/>
</dbReference>